<dbReference type="SUPFAM" id="SSF48208">
    <property type="entry name" value="Six-hairpin glycosidases"/>
    <property type="match status" value="1"/>
</dbReference>
<dbReference type="GO" id="GO:0005975">
    <property type="term" value="P:carbohydrate metabolic process"/>
    <property type="evidence" value="ECO:0007669"/>
    <property type="project" value="InterPro"/>
</dbReference>
<keyword evidence="4" id="KW-1185">Reference proteome</keyword>
<name>A0AAW0CQ90_9AGAR</name>
<dbReference type="InterPro" id="IPR010905">
    <property type="entry name" value="Glyco_hydro_88"/>
</dbReference>
<comment type="caution">
    <text evidence="3">The sequence shown here is derived from an EMBL/GenBank/DDBJ whole genome shotgun (WGS) entry which is preliminary data.</text>
</comment>
<dbReference type="InterPro" id="IPR008928">
    <property type="entry name" value="6-hairpin_glycosidase_sf"/>
</dbReference>
<dbReference type="PANTHER" id="PTHR33886:SF11">
    <property type="entry name" value="WALL GLYCOSYL HYDROLASE YTER, PUTATIVE (AFU_ORTHOLOGUE AFUA_2G14630)-RELATED"/>
    <property type="match status" value="1"/>
</dbReference>
<feature type="chain" id="PRO_5043396023" description="Glycoside hydrolase family 105 protein" evidence="2">
    <location>
        <begin position="20"/>
        <end position="392"/>
    </location>
</feature>
<dbReference type="InterPro" id="IPR012341">
    <property type="entry name" value="6hp_glycosidase-like_sf"/>
</dbReference>
<reference evidence="3 4" key="1">
    <citation type="submission" date="2024-01" db="EMBL/GenBank/DDBJ databases">
        <title>A draft genome for a cacao thread blight-causing isolate of Paramarasmius palmivorus.</title>
        <authorList>
            <person name="Baruah I.K."/>
            <person name="Bukari Y."/>
            <person name="Amoako-Attah I."/>
            <person name="Meinhardt L.W."/>
            <person name="Bailey B.A."/>
            <person name="Cohen S.P."/>
        </authorList>
    </citation>
    <scope>NUCLEOTIDE SEQUENCE [LARGE SCALE GENOMIC DNA]</scope>
    <source>
        <strain evidence="3 4">GH-12</strain>
    </source>
</reference>
<protein>
    <recommendedName>
        <fullName evidence="5">Glycoside hydrolase family 105 protein</fullName>
    </recommendedName>
</protein>
<evidence type="ECO:0000256" key="1">
    <source>
        <dbReference type="ARBA" id="ARBA00022801"/>
    </source>
</evidence>
<organism evidence="3 4">
    <name type="scientific">Paramarasmius palmivorus</name>
    <dbReference type="NCBI Taxonomy" id="297713"/>
    <lineage>
        <taxon>Eukaryota</taxon>
        <taxon>Fungi</taxon>
        <taxon>Dikarya</taxon>
        <taxon>Basidiomycota</taxon>
        <taxon>Agaricomycotina</taxon>
        <taxon>Agaricomycetes</taxon>
        <taxon>Agaricomycetidae</taxon>
        <taxon>Agaricales</taxon>
        <taxon>Marasmiineae</taxon>
        <taxon>Marasmiaceae</taxon>
        <taxon>Paramarasmius</taxon>
    </lineage>
</organism>
<evidence type="ECO:0000256" key="2">
    <source>
        <dbReference type="SAM" id="SignalP"/>
    </source>
</evidence>
<dbReference type="AlphaFoldDB" id="A0AAW0CQ90"/>
<evidence type="ECO:0008006" key="5">
    <source>
        <dbReference type="Google" id="ProtNLM"/>
    </source>
</evidence>
<dbReference type="PANTHER" id="PTHR33886">
    <property type="entry name" value="UNSATURATED RHAMNOGALACTURONAN HYDROLASE (EUROFUNG)"/>
    <property type="match status" value="1"/>
</dbReference>
<accession>A0AAW0CQ90</accession>
<dbReference type="Proteomes" id="UP001383192">
    <property type="component" value="Unassembled WGS sequence"/>
</dbReference>
<dbReference type="Pfam" id="PF07470">
    <property type="entry name" value="Glyco_hydro_88"/>
    <property type="match status" value="1"/>
</dbReference>
<sequence length="392" mass="43601">MTMILKTTVVLCLAALSIAQPSSYAIWAADSVIARGQGNGLDSSGNALISYEHGEFQWGLRQLFERTGNHAYYAYIQKGVDNVVTDDGTPHGSYVLTDYSLDPLRVGPTFLYLYNTTQEAKYRKAADVFRSQLDSHPRTGQGQFWHKKRYFQQGWLDGIYMGDIFYAQYTAALEPDNTTAWTDITNQFQLMFDNTVQNASSALGLLYHGYDFSHTASWASPDRGHSPEVWDRALGWYMMALVDILEIIPTSNPGHGTIIQILQTLVPRLRDAADPESGAWWLVMSQAGREGNYFESSGSSMFVYSLLKAVRLGYVTDGDGSIVAAARKAYEYIVDNFVVPKGDGTFDWEGTVIVGSLDQTGSFDYYVSQKIDVNDLKGVAAFLLASLEIEML</sequence>
<dbReference type="EMBL" id="JAYKXP010000036">
    <property type="protein sequence ID" value="KAK7040746.1"/>
    <property type="molecule type" value="Genomic_DNA"/>
</dbReference>
<dbReference type="InterPro" id="IPR052043">
    <property type="entry name" value="PolySaccharide_Degr_Enz"/>
</dbReference>
<dbReference type="GO" id="GO:0016787">
    <property type="term" value="F:hydrolase activity"/>
    <property type="evidence" value="ECO:0007669"/>
    <property type="project" value="UniProtKB-KW"/>
</dbReference>
<keyword evidence="2" id="KW-0732">Signal</keyword>
<evidence type="ECO:0000313" key="3">
    <source>
        <dbReference type="EMBL" id="KAK7040746.1"/>
    </source>
</evidence>
<proteinExistence type="predicted"/>
<feature type="signal peptide" evidence="2">
    <location>
        <begin position="1"/>
        <end position="19"/>
    </location>
</feature>
<gene>
    <name evidence="3" type="ORF">VNI00_009652</name>
</gene>
<dbReference type="Gene3D" id="1.50.10.10">
    <property type="match status" value="1"/>
</dbReference>
<keyword evidence="1" id="KW-0378">Hydrolase</keyword>
<evidence type="ECO:0000313" key="4">
    <source>
        <dbReference type="Proteomes" id="UP001383192"/>
    </source>
</evidence>